<dbReference type="InterPro" id="IPR005147">
    <property type="entry name" value="tRNA_synthase_B5-dom"/>
</dbReference>
<keyword evidence="14" id="KW-0694">RNA-binding</keyword>
<dbReference type="SUPFAM" id="SSF56037">
    <property type="entry name" value="PheT/TilS domain"/>
    <property type="match status" value="1"/>
</dbReference>
<dbReference type="PROSITE" id="PS50886">
    <property type="entry name" value="TRBD"/>
    <property type="match status" value="1"/>
</dbReference>
<evidence type="ECO:0000256" key="9">
    <source>
        <dbReference type="ARBA" id="ARBA00022598"/>
    </source>
</evidence>
<dbReference type="GO" id="GO:0000287">
    <property type="term" value="F:magnesium ion binding"/>
    <property type="evidence" value="ECO:0007669"/>
    <property type="project" value="InterPro"/>
</dbReference>
<dbReference type="InterPro" id="IPR004532">
    <property type="entry name" value="Phe-tRNA-ligase_IIc_bsu_bact"/>
</dbReference>
<dbReference type="EMBL" id="CAESAM010000019">
    <property type="protein sequence ID" value="CAB4335741.1"/>
    <property type="molecule type" value="Genomic_DNA"/>
</dbReference>
<dbReference type="SUPFAM" id="SSF55681">
    <property type="entry name" value="Class II aaRS and biotin synthetases"/>
    <property type="match status" value="1"/>
</dbReference>
<dbReference type="AlphaFoldDB" id="A0A6J5YZM3"/>
<dbReference type="EC" id="6.1.1.20" evidence="5"/>
<dbReference type="GO" id="GO:0006432">
    <property type="term" value="P:phenylalanyl-tRNA aminoacylation"/>
    <property type="evidence" value="ECO:0007669"/>
    <property type="project" value="InterPro"/>
</dbReference>
<keyword evidence="9" id="KW-0436">Ligase</keyword>
<evidence type="ECO:0000256" key="1">
    <source>
        <dbReference type="ARBA" id="ARBA00001946"/>
    </source>
</evidence>
<evidence type="ECO:0000256" key="16">
    <source>
        <dbReference type="ARBA" id="ARBA00023146"/>
    </source>
</evidence>
<comment type="similarity">
    <text evidence="3">Belongs to the phenylalanyl-tRNA synthetase beta subunit family. Type 1 subfamily.</text>
</comment>
<dbReference type="SMART" id="SM00874">
    <property type="entry name" value="B5"/>
    <property type="match status" value="1"/>
</dbReference>
<keyword evidence="16" id="KW-0030">Aminoacyl-tRNA synthetase</keyword>
<evidence type="ECO:0000256" key="7">
    <source>
        <dbReference type="ARBA" id="ARBA00022490"/>
    </source>
</evidence>
<evidence type="ECO:0000256" key="11">
    <source>
        <dbReference type="ARBA" id="ARBA00022741"/>
    </source>
</evidence>
<dbReference type="Pfam" id="PF03483">
    <property type="entry name" value="B3_4"/>
    <property type="match status" value="1"/>
</dbReference>
<dbReference type="CDD" id="cd02796">
    <property type="entry name" value="tRNA_bind_bactPheRS"/>
    <property type="match status" value="1"/>
</dbReference>
<comment type="subcellular location">
    <subcellularLocation>
        <location evidence="2">Cytoplasm</location>
    </subcellularLocation>
</comment>
<dbReference type="PROSITE" id="PS51483">
    <property type="entry name" value="B5"/>
    <property type="match status" value="1"/>
</dbReference>
<dbReference type="Pfam" id="PF03147">
    <property type="entry name" value="FDX-ACB"/>
    <property type="match status" value="1"/>
</dbReference>
<accession>A0A6J5YZM3</accession>
<dbReference type="PANTHER" id="PTHR10947:SF0">
    <property type="entry name" value="PHENYLALANINE--TRNA LIGASE BETA SUBUNIT"/>
    <property type="match status" value="1"/>
</dbReference>
<keyword evidence="8" id="KW-0820">tRNA-binding</keyword>
<keyword evidence="13" id="KW-0460">Magnesium</keyword>
<keyword evidence="7" id="KW-0963">Cytoplasm</keyword>
<dbReference type="Gene3D" id="3.30.56.10">
    <property type="match status" value="2"/>
</dbReference>
<evidence type="ECO:0000256" key="10">
    <source>
        <dbReference type="ARBA" id="ARBA00022723"/>
    </source>
</evidence>
<dbReference type="SMART" id="SM00896">
    <property type="entry name" value="FDX-ACB"/>
    <property type="match status" value="1"/>
</dbReference>
<dbReference type="Gene3D" id="2.40.50.140">
    <property type="entry name" value="Nucleic acid-binding proteins"/>
    <property type="match status" value="1"/>
</dbReference>
<dbReference type="InterPro" id="IPR005121">
    <property type="entry name" value="Fdx_antiC-bd"/>
</dbReference>
<evidence type="ECO:0000256" key="2">
    <source>
        <dbReference type="ARBA" id="ARBA00004496"/>
    </source>
</evidence>
<dbReference type="InterPro" id="IPR045060">
    <property type="entry name" value="Phe-tRNA-ligase_IIc_bsu"/>
</dbReference>
<dbReference type="InterPro" id="IPR036690">
    <property type="entry name" value="Fdx_antiC-bd_sf"/>
</dbReference>
<evidence type="ECO:0000256" key="13">
    <source>
        <dbReference type="ARBA" id="ARBA00022842"/>
    </source>
</evidence>
<evidence type="ECO:0000259" key="20">
    <source>
        <dbReference type="PROSITE" id="PS51447"/>
    </source>
</evidence>
<comment type="catalytic activity">
    <reaction evidence="18">
        <text>tRNA(Phe) + L-phenylalanine + ATP = L-phenylalanyl-tRNA(Phe) + AMP + diphosphate + H(+)</text>
        <dbReference type="Rhea" id="RHEA:19413"/>
        <dbReference type="Rhea" id="RHEA-COMP:9668"/>
        <dbReference type="Rhea" id="RHEA-COMP:9699"/>
        <dbReference type="ChEBI" id="CHEBI:15378"/>
        <dbReference type="ChEBI" id="CHEBI:30616"/>
        <dbReference type="ChEBI" id="CHEBI:33019"/>
        <dbReference type="ChEBI" id="CHEBI:58095"/>
        <dbReference type="ChEBI" id="CHEBI:78442"/>
        <dbReference type="ChEBI" id="CHEBI:78531"/>
        <dbReference type="ChEBI" id="CHEBI:456215"/>
        <dbReference type="EC" id="6.1.1.20"/>
    </reaction>
</comment>
<reference evidence="22" key="1">
    <citation type="submission" date="2020-05" db="EMBL/GenBank/DDBJ databases">
        <authorList>
            <person name="Chiriac C."/>
            <person name="Salcher M."/>
            <person name="Ghai R."/>
            <person name="Kavagutti S V."/>
        </authorList>
    </citation>
    <scope>NUCLEOTIDE SEQUENCE</scope>
</reference>
<dbReference type="InterPro" id="IPR005146">
    <property type="entry name" value="B3/B4_tRNA-bd"/>
</dbReference>
<evidence type="ECO:0000256" key="14">
    <source>
        <dbReference type="ARBA" id="ARBA00022884"/>
    </source>
</evidence>
<evidence type="ECO:0000256" key="8">
    <source>
        <dbReference type="ARBA" id="ARBA00022555"/>
    </source>
</evidence>
<dbReference type="PANTHER" id="PTHR10947">
    <property type="entry name" value="PHENYLALANYL-TRNA SYNTHETASE BETA CHAIN AND LEUCINE-RICH REPEAT-CONTAINING PROTEIN 47"/>
    <property type="match status" value="1"/>
</dbReference>
<evidence type="ECO:0000313" key="22">
    <source>
        <dbReference type="EMBL" id="CAB4335741.1"/>
    </source>
</evidence>
<dbReference type="NCBIfam" id="TIGR00472">
    <property type="entry name" value="pheT_bact"/>
    <property type="match status" value="1"/>
</dbReference>
<dbReference type="GO" id="GO:0004826">
    <property type="term" value="F:phenylalanine-tRNA ligase activity"/>
    <property type="evidence" value="ECO:0007669"/>
    <property type="project" value="UniProtKB-EC"/>
</dbReference>
<keyword evidence="11" id="KW-0547">Nucleotide-binding</keyword>
<dbReference type="Gene3D" id="3.30.930.10">
    <property type="entry name" value="Bira Bifunctional Protein, Domain 2"/>
    <property type="match status" value="1"/>
</dbReference>
<evidence type="ECO:0000256" key="18">
    <source>
        <dbReference type="ARBA" id="ARBA00049255"/>
    </source>
</evidence>
<dbReference type="SUPFAM" id="SSF54991">
    <property type="entry name" value="Anticodon-binding domain of PheRS"/>
    <property type="match status" value="1"/>
</dbReference>
<dbReference type="GO" id="GO:0009328">
    <property type="term" value="C:phenylalanine-tRNA ligase complex"/>
    <property type="evidence" value="ECO:0007669"/>
    <property type="project" value="TreeGrafter"/>
</dbReference>
<dbReference type="InterPro" id="IPR020825">
    <property type="entry name" value="Phe-tRNA_synthase-like_B3/B4"/>
</dbReference>
<evidence type="ECO:0000256" key="12">
    <source>
        <dbReference type="ARBA" id="ARBA00022840"/>
    </source>
</evidence>
<evidence type="ECO:0000256" key="6">
    <source>
        <dbReference type="ARBA" id="ARBA00017032"/>
    </source>
</evidence>
<organism evidence="22">
    <name type="scientific">freshwater metagenome</name>
    <dbReference type="NCBI Taxonomy" id="449393"/>
    <lineage>
        <taxon>unclassified sequences</taxon>
        <taxon>metagenomes</taxon>
        <taxon>ecological metagenomes</taxon>
    </lineage>
</organism>
<protein>
    <recommendedName>
        <fullName evidence="6">Phenylalanine--tRNA ligase beta subunit</fullName>
        <ecNumber evidence="5">6.1.1.20</ecNumber>
    </recommendedName>
    <alternativeName>
        <fullName evidence="17">Phenylalanyl-tRNA synthetase beta subunit</fullName>
    </alternativeName>
</protein>
<feature type="domain" description="B5" evidence="21">
    <location>
        <begin position="406"/>
        <end position="481"/>
    </location>
</feature>
<dbReference type="Pfam" id="PF17759">
    <property type="entry name" value="tRNA_synthFbeta"/>
    <property type="match status" value="1"/>
</dbReference>
<dbReference type="Pfam" id="PF03484">
    <property type="entry name" value="B5"/>
    <property type="match status" value="1"/>
</dbReference>
<evidence type="ECO:0000256" key="4">
    <source>
        <dbReference type="ARBA" id="ARBA00011209"/>
    </source>
</evidence>
<gene>
    <name evidence="22" type="ORF">UFOPK4171_00351</name>
</gene>
<dbReference type="InterPro" id="IPR002547">
    <property type="entry name" value="tRNA-bd_dom"/>
</dbReference>
<dbReference type="InterPro" id="IPR041616">
    <property type="entry name" value="PheRS_beta_core"/>
</dbReference>
<dbReference type="GO" id="GO:0000049">
    <property type="term" value="F:tRNA binding"/>
    <property type="evidence" value="ECO:0007669"/>
    <property type="project" value="UniProtKB-KW"/>
</dbReference>
<dbReference type="CDD" id="cd00769">
    <property type="entry name" value="PheRS_beta_core"/>
    <property type="match status" value="1"/>
</dbReference>
<feature type="domain" description="TRNA-binding" evidence="19">
    <location>
        <begin position="42"/>
        <end position="152"/>
    </location>
</feature>
<keyword evidence="10" id="KW-0479">Metal-binding</keyword>
<evidence type="ECO:0000259" key="21">
    <source>
        <dbReference type="PROSITE" id="PS51483"/>
    </source>
</evidence>
<sequence length="819" mass="88581">MKIPLSWLREYVAIPNKISNNDLAEAFVKVGFEVESIQVQGADLTGPLRVGKVISIEELSEHKKPIRYVGLDLGESKNRFVICGARNFKVNDLVVVALPGSVLPGNFAINARQTYGKTSDGMICSAKELGISDDAAGIIVLPSGKIGSDAISLLEINDVIFDIAVNPDRGYAMSLRGLARELAGSLNLKFIDPANLNYVKKFNSVKSAKGVSVKIEDKDGADLIYVRTIDSIDSKRVTPLWMQRRIEKCGMRSISLTVDITNYVMLELGQPLHAFDADVIVGGLRVASAAKYKKIKTLDKVDRNLAPSDLLICDQSGPQALAGTMGGLNSEVSGATKKIALEAAHFNPVRIAKNSRNHLLSSEASRRIERGTDPVLTAVASARATNLLIELAGGKLINTSVAGVIAPVKKIKVTAAQIEAKIGFAYSNKQIKDALLSIGCKVIGASSVFTVTVPSWRPDLATVSDLCEEVARYNGYKLIPSRVPVGKSGGKLSQLQRRKRNIAKMLSNKGFTEVINYPFTNQEMMDILGFTGDRAKTFRIANPMSEEFPLLRTHLIPGLLTALQRNIGRGTKDLALFEMGSVFRNTQAPKSITLPTTNKKPDSKTISQIYGSVPKQMLFVGGVLSGNKSQDSWQGKGQLFTWSDAISAAVEIVESTGNSFEIVSTELAPWHPGRCAEIKVDGKAIAHAGELHPRVCATLNLPERTCVFAVIISELPLKEFSTAPQIWNMPPVVQDIALVVSKDVSAFALEKCLKEGAGNLLESISLFDRYDQIGDGKVSLAFTLTFRASDRTLTSDEVSKYRDSAVSAAAKEFGATLRG</sequence>
<comment type="cofactor">
    <cofactor evidence="1">
        <name>Mg(2+)</name>
        <dbReference type="ChEBI" id="CHEBI:18420"/>
    </cofactor>
</comment>
<proteinExistence type="inferred from homology"/>
<dbReference type="Pfam" id="PF01588">
    <property type="entry name" value="tRNA_bind"/>
    <property type="match status" value="1"/>
</dbReference>
<evidence type="ECO:0000256" key="3">
    <source>
        <dbReference type="ARBA" id="ARBA00008653"/>
    </source>
</evidence>
<name>A0A6J5YZM3_9ZZZZ</name>
<dbReference type="Gene3D" id="3.30.70.380">
    <property type="entry name" value="Ferrodoxin-fold anticodon-binding domain"/>
    <property type="match status" value="1"/>
</dbReference>
<keyword evidence="15" id="KW-0648">Protein biosynthesis</keyword>
<dbReference type="HAMAP" id="MF_00283">
    <property type="entry name" value="Phe_tRNA_synth_beta1"/>
    <property type="match status" value="1"/>
</dbReference>
<evidence type="ECO:0000259" key="19">
    <source>
        <dbReference type="PROSITE" id="PS50886"/>
    </source>
</evidence>
<dbReference type="InterPro" id="IPR009061">
    <property type="entry name" value="DNA-bd_dom_put_sf"/>
</dbReference>
<keyword evidence="12" id="KW-0067">ATP-binding</keyword>
<comment type="subunit">
    <text evidence="4">Tetramer of two alpha and two beta subunits.</text>
</comment>
<dbReference type="Gene3D" id="3.50.40.10">
    <property type="entry name" value="Phenylalanyl-trna Synthetase, Chain B, domain 3"/>
    <property type="match status" value="1"/>
</dbReference>
<feature type="domain" description="FDX-ACB" evidence="20">
    <location>
        <begin position="727"/>
        <end position="818"/>
    </location>
</feature>
<evidence type="ECO:0000256" key="5">
    <source>
        <dbReference type="ARBA" id="ARBA00012814"/>
    </source>
</evidence>
<evidence type="ECO:0000256" key="17">
    <source>
        <dbReference type="ARBA" id="ARBA00033189"/>
    </source>
</evidence>
<dbReference type="SMART" id="SM00873">
    <property type="entry name" value="B3_4"/>
    <property type="match status" value="1"/>
</dbReference>
<dbReference type="PROSITE" id="PS51447">
    <property type="entry name" value="FDX_ACB"/>
    <property type="match status" value="1"/>
</dbReference>
<dbReference type="InterPro" id="IPR033714">
    <property type="entry name" value="tRNA_bind_bactPheRS"/>
</dbReference>
<evidence type="ECO:0000256" key="15">
    <source>
        <dbReference type="ARBA" id="ARBA00022917"/>
    </source>
</evidence>
<dbReference type="SUPFAM" id="SSF50249">
    <property type="entry name" value="Nucleic acid-binding proteins"/>
    <property type="match status" value="1"/>
</dbReference>
<dbReference type="GO" id="GO:0005524">
    <property type="term" value="F:ATP binding"/>
    <property type="evidence" value="ECO:0007669"/>
    <property type="project" value="UniProtKB-KW"/>
</dbReference>
<dbReference type="InterPro" id="IPR045864">
    <property type="entry name" value="aa-tRNA-synth_II/BPL/LPL"/>
</dbReference>
<dbReference type="InterPro" id="IPR012340">
    <property type="entry name" value="NA-bd_OB-fold"/>
</dbReference>
<dbReference type="SUPFAM" id="SSF46955">
    <property type="entry name" value="Putative DNA-binding domain"/>
    <property type="match status" value="1"/>
</dbReference>